<dbReference type="EMBL" id="AGNL01010317">
    <property type="protein sequence ID" value="EJK69244.1"/>
    <property type="molecule type" value="Genomic_DNA"/>
</dbReference>
<evidence type="ECO:0000313" key="8">
    <source>
        <dbReference type="EMBL" id="EJK69244.1"/>
    </source>
</evidence>
<dbReference type="SMART" id="SM00332">
    <property type="entry name" value="PP2Cc"/>
    <property type="match status" value="1"/>
</dbReference>
<dbReference type="AlphaFoldDB" id="K0SWB1"/>
<dbReference type="Pfam" id="PF00481">
    <property type="entry name" value="PP2C"/>
    <property type="match status" value="1"/>
</dbReference>
<dbReference type="GO" id="GO:0046872">
    <property type="term" value="F:metal ion binding"/>
    <property type="evidence" value="ECO:0007669"/>
    <property type="project" value="UniProtKB-KW"/>
</dbReference>
<organism evidence="8 9">
    <name type="scientific">Thalassiosira oceanica</name>
    <name type="common">Marine diatom</name>
    <dbReference type="NCBI Taxonomy" id="159749"/>
    <lineage>
        <taxon>Eukaryota</taxon>
        <taxon>Sar</taxon>
        <taxon>Stramenopiles</taxon>
        <taxon>Ochrophyta</taxon>
        <taxon>Bacillariophyta</taxon>
        <taxon>Coscinodiscophyceae</taxon>
        <taxon>Thalassiosirophycidae</taxon>
        <taxon>Thalassiosirales</taxon>
        <taxon>Thalassiosiraceae</taxon>
        <taxon>Thalassiosira</taxon>
    </lineage>
</organism>
<feature type="region of interest" description="Disordered" evidence="6">
    <location>
        <begin position="1"/>
        <end position="28"/>
    </location>
</feature>
<evidence type="ECO:0000256" key="1">
    <source>
        <dbReference type="ARBA" id="ARBA00004170"/>
    </source>
</evidence>
<dbReference type="GO" id="GO:0016020">
    <property type="term" value="C:membrane"/>
    <property type="evidence" value="ECO:0007669"/>
    <property type="project" value="UniProtKB-SubCell"/>
</dbReference>
<dbReference type="PANTHER" id="PTHR47992">
    <property type="entry name" value="PROTEIN PHOSPHATASE"/>
    <property type="match status" value="1"/>
</dbReference>
<dbReference type="GO" id="GO:0004722">
    <property type="term" value="F:protein serine/threonine phosphatase activity"/>
    <property type="evidence" value="ECO:0007669"/>
    <property type="project" value="InterPro"/>
</dbReference>
<evidence type="ECO:0000256" key="5">
    <source>
        <dbReference type="RuleBase" id="RU003465"/>
    </source>
</evidence>
<dbReference type="PROSITE" id="PS01032">
    <property type="entry name" value="PPM_1"/>
    <property type="match status" value="1"/>
</dbReference>
<reference evidence="8 9" key="1">
    <citation type="journal article" date="2012" name="Genome Biol.">
        <title>Genome and low-iron response of an oceanic diatom adapted to chronic iron limitation.</title>
        <authorList>
            <person name="Lommer M."/>
            <person name="Specht M."/>
            <person name="Roy A.S."/>
            <person name="Kraemer L."/>
            <person name="Andreson R."/>
            <person name="Gutowska M.A."/>
            <person name="Wolf J."/>
            <person name="Bergner S.V."/>
            <person name="Schilhabel M.B."/>
            <person name="Klostermeier U.C."/>
            <person name="Beiko R.G."/>
            <person name="Rosenstiel P."/>
            <person name="Hippler M."/>
            <person name="Laroche J."/>
        </authorList>
    </citation>
    <scope>NUCLEOTIDE SEQUENCE [LARGE SCALE GENOMIC DNA]</scope>
    <source>
        <strain evidence="8 9">CCMP1005</strain>
    </source>
</reference>
<feature type="domain" description="PPM-type phosphatase" evidence="7">
    <location>
        <begin position="359"/>
        <end position="593"/>
    </location>
</feature>
<keyword evidence="4 5" id="KW-0904">Protein phosphatase</keyword>
<evidence type="ECO:0000259" key="7">
    <source>
        <dbReference type="PROSITE" id="PS51746"/>
    </source>
</evidence>
<feature type="region of interest" description="Disordered" evidence="6">
    <location>
        <begin position="169"/>
        <end position="212"/>
    </location>
</feature>
<feature type="region of interest" description="Disordered" evidence="6">
    <location>
        <begin position="230"/>
        <end position="260"/>
    </location>
</feature>
<dbReference type="OrthoDB" id="10264738at2759"/>
<accession>K0SWB1</accession>
<evidence type="ECO:0000256" key="6">
    <source>
        <dbReference type="SAM" id="MobiDB-lite"/>
    </source>
</evidence>
<dbReference type="Proteomes" id="UP000266841">
    <property type="component" value="Unassembled WGS sequence"/>
</dbReference>
<evidence type="ECO:0000256" key="2">
    <source>
        <dbReference type="ARBA" id="ARBA00022723"/>
    </source>
</evidence>
<feature type="compositionally biased region" description="Low complexity" evidence="6">
    <location>
        <begin position="104"/>
        <end position="114"/>
    </location>
</feature>
<gene>
    <name evidence="8" type="ORF">THAOC_09514</name>
</gene>
<dbReference type="CDD" id="cd00143">
    <property type="entry name" value="PP2Cc"/>
    <property type="match status" value="1"/>
</dbReference>
<keyword evidence="3 5" id="KW-0378">Hydrolase</keyword>
<feature type="region of interest" description="Disordered" evidence="6">
    <location>
        <begin position="58"/>
        <end position="114"/>
    </location>
</feature>
<feature type="compositionally biased region" description="Basic residues" evidence="6">
    <location>
        <begin position="1"/>
        <end position="14"/>
    </location>
</feature>
<dbReference type="SUPFAM" id="SSF81606">
    <property type="entry name" value="PP2C-like"/>
    <property type="match status" value="1"/>
</dbReference>
<proteinExistence type="inferred from homology"/>
<comment type="caution">
    <text evidence="8">The sequence shown here is derived from an EMBL/GenBank/DDBJ whole genome shotgun (WGS) entry which is preliminary data.</text>
</comment>
<evidence type="ECO:0000313" key="9">
    <source>
        <dbReference type="Proteomes" id="UP000266841"/>
    </source>
</evidence>
<comment type="subcellular location">
    <subcellularLocation>
        <location evidence="1">Membrane</location>
        <topology evidence="1">Peripheral membrane protein</topology>
    </subcellularLocation>
</comment>
<evidence type="ECO:0000256" key="4">
    <source>
        <dbReference type="ARBA" id="ARBA00022912"/>
    </source>
</evidence>
<dbReference type="PROSITE" id="PS51746">
    <property type="entry name" value="PPM_2"/>
    <property type="match status" value="1"/>
</dbReference>
<dbReference type="Gene3D" id="3.60.40.10">
    <property type="entry name" value="PPM-type phosphatase domain"/>
    <property type="match status" value="1"/>
</dbReference>
<name>K0SWB1_THAOC</name>
<keyword evidence="9" id="KW-1185">Reference proteome</keyword>
<dbReference type="InterPro" id="IPR015655">
    <property type="entry name" value="PP2C"/>
</dbReference>
<dbReference type="InterPro" id="IPR001932">
    <property type="entry name" value="PPM-type_phosphatase-like_dom"/>
</dbReference>
<evidence type="ECO:0000256" key="3">
    <source>
        <dbReference type="ARBA" id="ARBA00022801"/>
    </source>
</evidence>
<keyword evidence="2" id="KW-0479">Metal-binding</keyword>
<dbReference type="eggNOG" id="KOG0698">
    <property type="taxonomic scope" value="Eukaryota"/>
</dbReference>
<protein>
    <recommendedName>
        <fullName evidence="7">PPM-type phosphatase domain-containing protein</fullName>
    </recommendedName>
</protein>
<dbReference type="InterPro" id="IPR000222">
    <property type="entry name" value="PP2C_BS"/>
</dbReference>
<sequence>MRQNSRGKKKRKQARAWTDQVAKPRAASASLCPCAFVVVRSSRRGRLSVHDEVVHDGPLGQSWCEEEPSRRSNKVAGSKLVQLFSRKGKGKGDGDGYESDANESTNSTRSTSSSFLRYQNRAAWKKLSKKTKKIVLQRRADGTSKPIGEESNKRWPAVTFDKIYRRQNQISKKGKEDGGSSDVSVSSIESEEQAAADESQLAPPAPSSLRYDTEEEVVVDDDEEDGIQALIPREDLQNEQLSGIPTSETPPKPSTPPHLKVWSPVEKAVAPRIDLQDETTTATAPTVIDPETSSKKKVTRSKSGATTEKTITGTLTPTSIPCTICYSLRTAIGDGSARQRNSHSLMERRVMRPTMWTQAIGVTGKRGSALYTTLLGVFDGHGGATASQFCSDWISSYIRKDPAFPQNIADSMKSAFVKVDSDFVSSGHLDGTTACVCAIVEKQKVICCNVGDSRAILVKRDGSFVALSTDHKPDLDSETRRINRLGGRVIHWGRWRVEGVLAVSRSIGDAKLKLNLTNRSKPYVTAEPDIIEHEIDEDDMFLVVASDGVWDTMSSDLVAKFVLVNTCKIQNKSLKVDERLLRWIARQVSRMTI</sequence>
<comment type="similarity">
    <text evidence="5">Belongs to the PP2C family.</text>
</comment>
<dbReference type="InterPro" id="IPR036457">
    <property type="entry name" value="PPM-type-like_dom_sf"/>
</dbReference>